<keyword evidence="1" id="KW-0812">Transmembrane</keyword>
<keyword evidence="4" id="KW-1185">Reference proteome</keyword>
<dbReference type="InterPro" id="IPR012338">
    <property type="entry name" value="Beta-lactam/transpept-like"/>
</dbReference>
<gene>
    <name evidence="3" type="ORF">K340107D12_04460</name>
</gene>
<keyword evidence="1" id="KW-1133">Transmembrane helix</keyword>
<accession>A0ABQ0BM74</accession>
<keyword evidence="1" id="KW-0472">Membrane</keyword>
<reference evidence="3 4" key="1">
    <citation type="submission" date="2024-04" db="EMBL/GenBank/DDBJ databases">
        <title>Defined microbial consortia suppress multidrug-resistant proinflammatory Enterobacteriaceae via ecological control.</title>
        <authorList>
            <person name="Furuichi M."/>
            <person name="Kawaguchi T."/>
            <person name="Pust M."/>
            <person name="Yasuma K."/>
            <person name="Plichta D."/>
            <person name="Hasegawa N."/>
            <person name="Ohya T."/>
            <person name="Bhattarai S."/>
            <person name="Sasajima S."/>
            <person name="Aoto Y."/>
            <person name="Tuganbaev T."/>
            <person name="Yaginuma M."/>
            <person name="Ueda M."/>
            <person name="Okahashi N."/>
            <person name="Amafuji K."/>
            <person name="Kiridooshi Y."/>
            <person name="Sugita K."/>
            <person name="Strazar M."/>
            <person name="Skelly A."/>
            <person name="Suda W."/>
            <person name="Hattori M."/>
            <person name="Nakamoto N."/>
            <person name="Caballero S."/>
            <person name="Norman J."/>
            <person name="Olle B."/>
            <person name="Tanoue T."/>
            <person name="Arita M."/>
            <person name="Bucci V."/>
            <person name="Atarashi K."/>
            <person name="Xavier R."/>
            <person name="Honda K."/>
        </authorList>
    </citation>
    <scope>NUCLEOTIDE SEQUENCE [LARGE SCALE GENOMIC DNA]</scope>
    <source>
        <strain evidence="4">k34-0107-D12</strain>
    </source>
</reference>
<dbReference type="PANTHER" id="PTHR30627">
    <property type="entry name" value="PEPTIDOGLYCAN D,D-TRANSPEPTIDASE"/>
    <property type="match status" value="1"/>
</dbReference>
<name>A0ABQ0BM74_9FIRM</name>
<dbReference type="Gene3D" id="3.90.1310.10">
    <property type="entry name" value="Penicillin-binding protein 2a (Domain 2)"/>
    <property type="match status" value="1"/>
</dbReference>
<proteinExistence type="predicted"/>
<protein>
    <submittedName>
        <fullName evidence="3">Penicillin-binding protein 2</fullName>
    </submittedName>
</protein>
<evidence type="ECO:0000313" key="4">
    <source>
        <dbReference type="Proteomes" id="UP001600941"/>
    </source>
</evidence>
<evidence type="ECO:0000256" key="1">
    <source>
        <dbReference type="SAM" id="Phobius"/>
    </source>
</evidence>
<dbReference type="Gene3D" id="3.40.710.10">
    <property type="entry name" value="DD-peptidase/beta-lactamase superfamily"/>
    <property type="match status" value="1"/>
</dbReference>
<sequence>MEKKKLLERTKVLLAVILALVVVFCYFLMGRTSAVKGLNTGTDELKKSTLKNMYRQETIEGAIWDSSKTILSEGTEPGKSGTLFYPESYSWLLGYNDPVYGKYGLRGRYESYLYMQGENKKGADITLTLNHQIQEKAYSLIEGMEGSMIVLDIRTGRILALASSKTVKFNANQIADHMEEWNQTEGFFLPNGFKDAAEPGSTFKMVTAAALLEQGLEKDIIEDKGNTVLGGHVVKNSGNAAFGTIALQEALGNSSNVYFGTMALRIGGSTLERKASQYLIGQDIELDFITLESHLDMGDYSEALIADTGYGQGKTLVTPLHLAMIAQSIGNGGVMLRPYLVDEITLDGKTLYKGKEEELAIPLRKENAETLKNLMQVTAGQYYGMTEYGICAKSGTAEVAGDKNKCYLVTFNEDYVVAACKLEESGYGIQLKGAVMNMYDKLYSR</sequence>
<dbReference type="InterPro" id="IPR050515">
    <property type="entry name" value="Beta-lactam/transpept"/>
</dbReference>
<dbReference type="Pfam" id="PF00905">
    <property type="entry name" value="Transpeptidase"/>
    <property type="match status" value="1"/>
</dbReference>
<comment type="caution">
    <text evidence="3">The sequence shown here is derived from an EMBL/GenBank/DDBJ whole genome shotgun (WGS) entry which is preliminary data.</text>
</comment>
<dbReference type="PANTHER" id="PTHR30627:SF24">
    <property type="entry name" value="PENICILLIN-BINDING PROTEIN 4B"/>
    <property type="match status" value="1"/>
</dbReference>
<dbReference type="InterPro" id="IPR001460">
    <property type="entry name" value="PCN-bd_Tpept"/>
</dbReference>
<dbReference type="SUPFAM" id="SSF56601">
    <property type="entry name" value="beta-lactamase/transpeptidase-like"/>
    <property type="match status" value="1"/>
</dbReference>
<organism evidence="3 4">
    <name type="scientific">Blautia parvula</name>
    <dbReference type="NCBI Taxonomy" id="2877527"/>
    <lineage>
        <taxon>Bacteria</taxon>
        <taxon>Bacillati</taxon>
        <taxon>Bacillota</taxon>
        <taxon>Clostridia</taxon>
        <taxon>Lachnospirales</taxon>
        <taxon>Lachnospiraceae</taxon>
        <taxon>Blautia</taxon>
    </lineage>
</organism>
<dbReference type="EMBL" id="BAABZQ010000001">
    <property type="protein sequence ID" value="GAA6497630.1"/>
    <property type="molecule type" value="Genomic_DNA"/>
</dbReference>
<dbReference type="Proteomes" id="UP001600941">
    <property type="component" value="Unassembled WGS sequence"/>
</dbReference>
<evidence type="ECO:0000259" key="2">
    <source>
        <dbReference type="Pfam" id="PF00905"/>
    </source>
</evidence>
<feature type="transmembrane region" description="Helical" evidence="1">
    <location>
        <begin position="12"/>
        <end position="29"/>
    </location>
</feature>
<feature type="domain" description="Penicillin-binding protein transpeptidase" evidence="2">
    <location>
        <begin position="146"/>
        <end position="409"/>
    </location>
</feature>
<dbReference type="RefSeq" id="WP_227209633.1">
    <property type="nucleotide sequence ID" value="NZ_BAABZQ010000001.1"/>
</dbReference>
<evidence type="ECO:0000313" key="3">
    <source>
        <dbReference type="EMBL" id="GAA6497630.1"/>
    </source>
</evidence>